<evidence type="ECO:0000313" key="3">
    <source>
        <dbReference type="Proteomes" id="UP000827721"/>
    </source>
</evidence>
<protein>
    <submittedName>
        <fullName evidence="2">Uncharacterized protein</fullName>
    </submittedName>
</protein>
<comment type="caution">
    <text evidence="2">The sequence shown here is derived from an EMBL/GenBank/DDBJ whole genome shotgun (WGS) entry which is preliminary data.</text>
</comment>
<feature type="compositionally biased region" description="Polar residues" evidence="1">
    <location>
        <begin position="306"/>
        <end position="331"/>
    </location>
</feature>
<dbReference type="EMBL" id="JAFEMO010000002">
    <property type="protein sequence ID" value="KAH7575024.1"/>
    <property type="molecule type" value="Genomic_DNA"/>
</dbReference>
<evidence type="ECO:0000313" key="2">
    <source>
        <dbReference type="EMBL" id="KAH7575024.1"/>
    </source>
</evidence>
<feature type="region of interest" description="Disordered" evidence="1">
    <location>
        <begin position="353"/>
        <end position="449"/>
    </location>
</feature>
<dbReference type="PANTHER" id="PTHR22929">
    <property type="entry name" value="RNA POLYMERASE III TRANSCRIPTION INITIATION FACTOR B"/>
    <property type="match status" value="1"/>
</dbReference>
<reference evidence="2 3" key="1">
    <citation type="submission" date="2021-02" db="EMBL/GenBank/DDBJ databases">
        <title>Plant Genome Project.</title>
        <authorList>
            <person name="Zhang R.-G."/>
        </authorList>
    </citation>
    <scope>NUCLEOTIDE SEQUENCE [LARGE SCALE GENOMIC DNA]</scope>
    <source>
        <tissue evidence="2">Leaves</tissue>
    </source>
</reference>
<keyword evidence="3" id="KW-1185">Reference proteome</keyword>
<proteinExistence type="predicted"/>
<feature type="region of interest" description="Disordered" evidence="1">
    <location>
        <begin position="303"/>
        <end position="333"/>
    </location>
</feature>
<feature type="compositionally biased region" description="Basic and acidic residues" evidence="1">
    <location>
        <begin position="89"/>
        <end position="98"/>
    </location>
</feature>
<feature type="compositionally biased region" description="Basic residues" evidence="1">
    <location>
        <begin position="386"/>
        <end position="398"/>
    </location>
</feature>
<gene>
    <name evidence="2" type="ORF">JRO89_XS02G0037000</name>
</gene>
<feature type="region of interest" description="Disordered" evidence="1">
    <location>
        <begin position="234"/>
        <end position="260"/>
    </location>
</feature>
<feature type="compositionally biased region" description="Basic and acidic residues" evidence="1">
    <location>
        <begin position="414"/>
        <end position="427"/>
    </location>
</feature>
<feature type="compositionally biased region" description="Basic residues" evidence="1">
    <location>
        <begin position="428"/>
        <end position="440"/>
    </location>
</feature>
<name>A0ABQ8IF07_9ROSI</name>
<accession>A0ABQ8IF07</accession>
<feature type="region of interest" description="Disordered" evidence="1">
    <location>
        <begin position="89"/>
        <end position="111"/>
    </location>
</feature>
<dbReference type="PANTHER" id="PTHR22929:SF0">
    <property type="entry name" value="TRANSCRIPTION FACTOR TFIIIB COMPONENT B'' HOMOLOG"/>
    <property type="match status" value="1"/>
</dbReference>
<sequence length="738" mass="81916">MDDLFDEEPRPAVRRARAGSKFQPKGKPTSAPSTLPDDGKRKAISQASGGSDVERLVQPIDVRDVDNRLEDPAGVSLHISQIVGTKEQLHENDSHAMHSEVAVSDGSGDLHSSSVRALGENAGVFYGLECLNDFPSQSTCRTGSNVGIQAQSSPKSLASMVHDATQEDIYPDLFRNGDPGNCREAAVLSNDGGTPFDSERLETQVQQGVDFLNTDTLEFMSEAAIASGGHAVKYKPKPKVRTDKEKPSTDMPQPDAFGSVMHPPNLQFVSSETACMSEGSIPFFPPDDVLDYSSIDLGDIIPPDPTTSELPMNVDLTNLPETSHPDTNTSGGIPRIVEKLLKKPVAVPELVDEPDDEAHENGSFDAEPPFSTVGEDESSIDGRKVDKSKKKKAPRKSKKPETENEKPVRKRKKANEATDKSTKEGPKKFSHSTRRKRRRVSKELLETPEDEIDPQKVPMKDLILLAEYRERLASKEAKNTSSTPLTNQSTENYFHEEVYHNEEQTFASEQGDGSVVYQATYNYHSFMKNKTPTIRWSKQDTEVFYENSFVRNHQRLFWLRSVVKMQVRSSSWFLKLIKSFEAGQMVSASAVCHVGFVMDGSRQIPMVVARNAIGGIAMHSLVMLARVKLKYKKEEREHPLRLTEALTNRAKDHSHFEKAIEQLQQVAARAGQGTNGDDSIGMTGEEVEDLTAEINDEVEKNEQDENEEAADVAEVPSPTKAEEIDDGIDYWDSYECNY</sequence>
<dbReference type="Proteomes" id="UP000827721">
    <property type="component" value="Unassembled WGS sequence"/>
</dbReference>
<organism evidence="2 3">
    <name type="scientific">Xanthoceras sorbifolium</name>
    <dbReference type="NCBI Taxonomy" id="99658"/>
    <lineage>
        <taxon>Eukaryota</taxon>
        <taxon>Viridiplantae</taxon>
        <taxon>Streptophyta</taxon>
        <taxon>Embryophyta</taxon>
        <taxon>Tracheophyta</taxon>
        <taxon>Spermatophyta</taxon>
        <taxon>Magnoliopsida</taxon>
        <taxon>eudicotyledons</taxon>
        <taxon>Gunneridae</taxon>
        <taxon>Pentapetalae</taxon>
        <taxon>rosids</taxon>
        <taxon>malvids</taxon>
        <taxon>Sapindales</taxon>
        <taxon>Sapindaceae</taxon>
        <taxon>Xanthoceroideae</taxon>
        <taxon>Xanthoceras</taxon>
    </lineage>
</organism>
<evidence type="ECO:0000256" key="1">
    <source>
        <dbReference type="SAM" id="MobiDB-lite"/>
    </source>
</evidence>
<feature type="region of interest" description="Disordered" evidence="1">
    <location>
        <begin position="1"/>
        <end position="53"/>
    </location>
</feature>
<feature type="region of interest" description="Disordered" evidence="1">
    <location>
        <begin position="695"/>
        <end position="728"/>
    </location>
</feature>